<keyword evidence="6 9" id="KW-1133">Transmembrane helix</keyword>
<dbReference type="PANTHER" id="PTHR35011:SF10">
    <property type="entry name" value="TRAP TRANSPORTER SMALL PERMEASE PROTEIN"/>
    <property type="match status" value="1"/>
</dbReference>
<dbReference type="GO" id="GO:0022857">
    <property type="term" value="F:transmembrane transporter activity"/>
    <property type="evidence" value="ECO:0007669"/>
    <property type="project" value="TreeGrafter"/>
</dbReference>
<evidence type="ECO:0000313" key="11">
    <source>
        <dbReference type="EMBL" id="ADG83253.1"/>
    </source>
</evidence>
<dbReference type="Proteomes" id="UP000002377">
    <property type="component" value="Chromosome"/>
</dbReference>
<dbReference type="eggNOG" id="COG4665">
    <property type="taxonomic scope" value="Bacteria"/>
</dbReference>
<evidence type="ECO:0000256" key="5">
    <source>
        <dbReference type="ARBA" id="ARBA00022692"/>
    </source>
</evidence>
<protein>
    <submittedName>
        <fullName evidence="11">Tripartite ATP-independent periplasmic transporter DctQ component</fullName>
    </submittedName>
</protein>
<dbReference type="KEGG" id="tjr:TherJR_2414"/>
<evidence type="ECO:0000256" key="4">
    <source>
        <dbReference type="ARBA" id="ARBA00022519"/>
    </source>
</evidence>
<comment type="similarity">
    <text evidence="8">Belongs to the TRAP transporter small permease family.</text>
</comment>
<keyword evidence="4" id="KW-0997">Cell inner membrane</keyword>
<comment type="subcellular location">
    <subcellularLocation>
        <location evidence="1">Cell inner membrane</location>
        <topology evidence="1">Multi-pass membrane protein</topology>
    </subcellularLocation>
</comment>
<organism evidence="11 12">
    <name type="scientific">Thermincola potens (strain JR)</name>
    <dbReference type="NCBI Taxonomy" id="635013"/>
    <lineage>
        <taxon>Bacteria</taxon>
        <taxon>Bacillati</taxon>
        <taxon>Bacillota</taxon>
        <taxon>Clostridia</taxon>
        <taxon>Eubacteriales</taxon>
        <taxon>Thermincolaceae</taxon>
        <taxon>Thermincola</taxon>
    </lineage>
</organism>
<dbReference type="STRING" id="635013.TherJR_2414"/>
<dbReference type="RefSeq" id="WP_013121251.1">
    <property type="nucleotide sequence ID" value="NC_014152.1"/>
</dbReference>
<accession>D5XAP9</accession>
<dbReference type="PANTHER" id="PTHR35011">
    <property type="entry name" value="2,3-DIKETO-L-GULONATE TRAP TRANSPORTER SMALL PERMEASE PROTEIN YIAM"/>
    <property type="match status" value="1"/>
</dbReference>
<feature type="transmembrane region" description="Helical" evidence="9">
    <location>
        <begin position="71"/>
        <end position="89"/>
    </location>
</feature>
<evidence type="ECO:0000256" key="6">
    <source>
        <dbReference type="ARBA" id="ARBA00022989"/>
    </source>
</evidence>
<dbReference type="GO" id="GO:0015740">
    <property type="term" value="P:C4-dicarboxylate transport"/>
    <property type="evidence" value="ECO:0007669"/>
    <property type="project" value="TreeGrafter"/>
</dbReference>
<proteinExistence type="inferred from homology"/>
<keyword evidence="2" id="KW-0813">Transport</keyword>
<dbReference type="InterPro" id="IPR007387">
    <property type="entry name" value="TRAP_DctQ"/>
</dbReference>
<gene>
    <name evidence="11" type="ordered locus">TherJR_2414</name>
</gene>
<dbReference type="EMBL" id="CP002028">
    <property type="protein sequence ID" value="ADG83253.1"/>
    <property type="molecule type" value="Genomic_DNA"/>
</dbReference>
<keyword evidence="7 9" id="KW-0472">Membrane</keyword>
<evidence type="ECO:0000256" key="8">
    <source>
        <dbReference type="ARBA" id="ARBA00038436"/>
    </source>
</evidence>
<evidence type="ECO:0000256" key="2">
    <source>
        <dbReference type="ARBA" id="ARBA00022448"/>
    </source>
</evidence>
<reference evidence="11 12" key="1">
    <citation type="submission" date="2010-05" db="EMBL/GenBank/DDBJ databases">
        <title>Complete sequence of Thermincola sp. JR.</title>
        <authorList>
            <consortium name="US DOE Joint Genome Institute"/>
            <person name="Lucas S."/>
            <person name="Copeland A."/>
            <person name="Lapidus A."/>
            <person name="Cheng J.-F."/>
            <person name="Bruce D."/>
            <person name="Goodwin L."/>
            <person name="Pitluck S."/>
            <person name="Chertkov O."/>
            <person name="Detter J.C."/>
            <person name="Han C."/>
            <person name="Tapia R."/>
            <person name="Land M."/>
            <person name="Hauser L."/>
            <person name="Kyrpides N."/>
            <person name="Mikhailova N."/>
            <person name="Hazen T.C."/>
            <person name="Woyke T."/>
        </authorList>
    </citation>
    <scope>NUCLEOTIDE SEQUENCE [LARGE SCALE GENOMIC DNA]</scope>
    <source>
        <strain evidence="11 12">JR</strain>
    </source>
</reference>
<dbReference type="HOGENOM" id="CLU_086356_8_5_9"/>
<dbReference type="OrthoDB" id="1807003at2"/>
<evidence type="ECO:0000256" key="9">
    <source>
        <dbReference type="SAM" id="Phobius"/>
    </source>
</evidence>
<feature type="domain" description="Tripartite ATP-independent periplasmic transporters DctQ component" evidence="10">
    <location>
        <begin position="48"/>
        <end position="177"/>
    </location>
</feature>
<dbReference type="InterPro" id="IPR055348">
    <property type="entry name" value="DctQ"/>
</dbReference>
<dbReference type="Pfam" id="PF04290">
    <property type="entry name" value="DctQ"/>
    <property type="match status" value="1"/>
</dbReference>
<dbReference type="AlphaFoldDB" id="D5XAP9"/>
<keyword evidence="3" id="KW-1003">Cell membrane</keyword>
<evidence type="ECO:0000256" key="7">
    <source>
        <dbReference type="ARBA" id="ARBA00023136"/>
    </source>
</evidence>
<evidence type="ECO:0000256" key="3">
    <source>
        <dbReference type="ARBA" id="ARBA00022475"/>
    </source>
</evidence>
<keyword evidence="12" id="KW-1185">Reference proteome</keyword>
<evidence type="ECO:0000256" key="1">
    <source>
        <dbReference type="ARBA" id="ARBA00004429"/>
    </source>
</evidence>
<feature type="transmembrane region" description="Helical" evidence="9">
    <location>
        <begin position="151"/>
        <end position="171"/>
    </location>
</feature>
<feature type="transmembrane region" description="Helical" evidence="9">
    <location>
        <begin position="37"/>
        <end position="59"/>
    </location>
</feature>
<dbReference type="GO" id="GO:0005886">
    <property type="term" value="C:plasma membrane"/>
    <property type="evidence" value="ECO:0007669"/>
    <property type="project" value="UniProtKB-SubCell"/>
</dbReference>
<keyword evidence="5 9" id="KW-0812">Transmembrane</keyword>
<name>D5XAP9_THEPJ</name>
<sequence length="184" mass="20392">MANPDERLIPLESKTKLTKRGLLGYLDLINVYINKSLAWIAGISLLLMVFVVVANAVSREVYKPFIGTTELVGWLAAIALAFGLGFTQLQQGYVEIDALVEHFSPLLQRIIKSIMLFVSACFFFMVSWKMVSYAINVAENGNVSETMKIPFYPLIYLVALGFAGLTLALFVDFVKEVVGRAGDE</sequence>
<evidence type="ECO:0000313" key="12">
    <source>
        <dbReference type="Proteomes" id="UP000002377"/>
    </source>
</evidence>
<evidence type="ECO:0000259" key="10">
    <source>
        <dbReference type="Pfam" id="PF04290"/>
    </source>
</evidence>
<feature type="transmembrane region" description="Helical" evidence="9">
    <location>
        <begin position="110"/>
        <end position="131"/>
    </location>
</feature>